<evidence type="ECO:0000313" key="2">
    <source>
        <dbReference type="EMBL" id="AGY35483.1"/>
    </source>
</evidence>
<gene>
    <name evidence="2" type="ORF">LMV7_p00620</name>
</gene>
<accession>U5NWL0</accession>
<organism evidence="2">
    <name type="scientific">Micrococcus sp. V7</name>
    <dbReference type="NCBI Taxonomy" id="404582"/>
    <lineage>
        <taxon>Bacteria</taxon>
        <taxon>Bacillati</taxon>
        <taxon>Actinomycetota</taxon>
        <taxon>Actinomycetes</taxon>
        <taxon>Micrococcales</taxon>
        <taxon>Micrococcaceae</taxon>
        <taxon>Micrococcus</taxon>
    </lineage>
</organism>
<name>U5NWL0_9MICC</name>
<proteinExistence type="predicted"/>
<protein>
    <submittedName>
        <fullName evidence="2">Uncharacterized protein</fullName>
    </submittedName>
</protein>
<reference evidence="2" key="1">
    <citation type="journal article" date="2013" name="Genome Announc.">
        <title>First complete sequence of a giant linear plasmid from a micrococcus strain isolated from an extremely high-altitude lake.</title>
        <authorList>
            <person name="Dib J.R."/>
            <person name="Schuldes J."/>
            <person name="Thurmer A."/>
            <person name="Farias M.E."/>
            <person name="Daniel R."/>
            <person name="Meinhardt F."/>
        </authorList>
    </citation>
    <scope>NUCLEOTIDE SEQUENCE</scope>
    <source>
        <strain evidence="2">V7</strain>
        <plasmid evidence="2">pLMV7</plasmid>
    </source>
</reference>
<geneLocation type="plasmid" evidence="2">
    <name>pLMV7</name>
</geneLocation>
<keyword evidence="2" id="KW-0614">Plasmid</keyword>
<dbReference type="AlphaFoldDB" id="U5NWL0"/>
<dbReference type="EMBL" id="KF577591">
    <property type="protein sequence ID" value="AGY35483.1"/>
    <property type="molecule type" value="Genomic_DNA"/>
</dbReference>
<feature type="region of interest" description="Disordered" evidence="1">
    <location>
        <begin position="1"/>
        <end position="39"/>
    </location>
</feature>
<sequence length="39" mass="4453">MSVVQMRRMRHPKGPAANLPAMETHTGRALRTQLTRKHS</sequence>
<evidence type="ECO:0000256" key="1">
    <source>
        <dbReference type="SAM" id="MobiDB-lite"/>
    </source>
</evidence>